<dbReference type="AlphaFoldDB" id="A0A1X6ZF32"/>
<dbReference type="Proteomes" id="UP000193061">
    <property type="component" value="Unassembled WGS sequence"/>
</dbReference>
<gene>
    <name evidence="1" type="ORF">ROA7450_02464</name>
</gene>
<dbReference type="RefSeq" id="WP_085806078.1">
    <property type="nucleotide sequence ID" value="NZ_FWFX01000007.1"/>
</dbReference>
<proteinExistence type="predicted"/>
<accession>A0A1X6ZF32</accession>
<keyword evidence="2" id="KW-1185">Reference proteome</keyword>
<sequence length="109" mass="11927">MRIVLVCLAALMMVSACTEKKSRVYFNGIYYPSKAKHASDDRQSFVVTVKRATKGIEGAREAGRVEGTKYCLKNFGTSEINWVQGPDAENGTLNLSGSDLKLTGSCVTW</sequence>
<protein>
    <recommendedName>
        <fullName evidence="3">Lipoprotein</fullName>
    </recommendedName>
</protein>
<evidence type="ECO:0000313" key="1">
    <source>
        <dbReference type="EMBL" id="SLN49936.1"/>
    </source>
</evidence>
<dbReference type="OrthoDB" id="7659281at2"/>
<dbReference type="PROSITE" id="PS51257">
    <property type="entry name" value="PROKAR_LIPOPROTEIN"/>
    <property type="match status" value="1"/>
</dbReference>
<reference evidence="1 2" key="1">
    <citation type="submission" date="2017-03" db="EMBL/GenBank/DDBJ databases">
        <authorList>
            <person name="Afonso C.L."/>
            <person name="Miller P.J."/>
            <person name="Scott M.A."/>
            <person name="Spackman E."/>
            <person name="Goraichik I."/>
            <person name="Dimitrov K.M."/>
            <person name="Suarez D.L."/>
            <person name="Swayne D.E."/>
        </authorList>
    </citation>
    <scope>NUCLEOTIDE SEQUENCE [LARGE SCALE GENOMIC DNA]</scope>
    <source>
        <strain evidence="1 2">CECT 7450</strain>
    </source>
</reference>
<evidence type="ECO:0000313" key="2">
    <source>
        <dbReference type="Proteomes" id="UP000193061"/>
    </source>
</evidence>
<evidence type="ECO:0008006" key="3">
    <source>
        <dbReference type="Google" id="ProtNLM"/>
    </source>
</evidence>
<dbReference type="EMBL" id="FWFX01000007">
    <property type="protein sequence ID" value="SLN49936.1"/>
    <property type="molecule type" value="Genomic_DNA"/>
</dbReference>
<organism evidence="1 2">
    <name type="scientific">Roseovarius albus</name>
    <dbReference type="NCBI Taxonomy" id="1247867"/>
    <lineage>
        <taxon>Bacteria</taxon>
        <taxon>Pseudomonadati</taxon>
        <taxon>Pseudomonadota</taxon>
        <taxon>Alphaproteobacteria</taxon>
        <taxon>Rhodobacterales</taxon>
        <taxon>Roseobacteraceae</taxon>
        <taxon>Roseovarius</taxon>
    </lineage>
</organism>
<name>A0A1X6ZF32_9RHOB</name>